<evidence type="ECO:0000313" key="2">
    <source>
        <dbReference type="Proteomes" id="UP000319525"/>
    </source>
</evidence>
<reference evidence="1 2" key="1">
    <citation type="submission" date="2019-06" db="EMBL/GenBank/DDBJ databases">
        <title>Whole genome shotgun sequence of Microbacterium testaceum NBRC 12675.</title>
        <authorList>
            <person name="Hosoyama A."/>
            <person name="Uohara A."/>
            <person name="Ohji S."/>
            <person name="Ichikawa N."/>
        </authorList>
    </citation>
    <scope>NUCLEOTIDE SEQUENCE [LARGE SCALE GENOMIC DNA]</scope>
    <source>
        <strain evidence="1 2">NBRC 12675</strain>
    </source>
</reference>
<evidence type="ECO:0000313" key="1">
    <source>
        <dbReference type="EMBL" id="GEB45070.1"/>
    </source>
</evidence>
<dbReference type="GeneID" id="57146082"/>
<comment type="caution">
    <text evidence="1">The sequence shown here is derived from an EMBL/GenBank/DDBJ whole genome shotgun (WGS) entry which is preliminary data.</text>
</comment>
<gene>
    <name evidence="1" type="ORF">MTE01_10150</name>
</gene>
<dbReference type="EMBL" id="BJML01000002">
    <property type="protein sequence ID" value="GEB45070.1"/>
    <property type="molecule type" value="Genomic_DNA"/>
</dbReference>
<dbReference type="AlphaFoldDB" id="A0A4Y3QLN3"/>
<sequence length="50" mass="5501">MVARVTAAALPRAGGLIFDKNKRIAIVRTVEVHGRKVLRSVTFDADPARR</sequence>
<dbReference type="Proteomes" id="UP000319525">
    <property type="component" value="Unassembled WGS sequence"/>
</dbReference>
<dbReference type="RefSeq" id="WP_170210612.1">
    <property type="nucleotide sequence ID" value="NZ_BJML01000002.1"/>
</dbReference>
<protein>
    <submittedName>
        <fullName evidence="1">Uncharacterized protein</fullName>
    </submittedName>
</protein>
<proteinExistence type="predicted"/>
<organism evidence="1 2">
    <name type="scientific">Microbacterium testaceum</name>
    <name type="common">Aureobacterium testaceum</name>
    <name type="synonym">Brevibacterium testaceum</name>
    <dbReference type="NCBI Taxonomy" id="2033"/>
    <lineage>
        <taxon>Bacteria</taxon>
        <taxon>Bacillati</taxon>
        <taxon>Actinomycetota</taxon>
        <taxon>Actinomycetes</taxon>
        <taxon>Micrococcales</taxon>
        <taxon>Microbacteriaceae</taxon>
        <taxon>Microbacterium</taxon>
    </lineage>
</organism>
<accession>A0A4Y3QLN3</accession>
<name>A0A4Y3QLN3_MICTE</name>